<evidence type="ECO:0000256" key="3">
    <source>
        <dbReference type="ARBA" id="ARBA00023274"/>
    </source>
</evidence>
<name>A0ABR2K8Y2_9EUKA</name>
<dbReference type="PROSITE" id="PS00360">
    <property type="entry name" value="RIBOSOMAL_S9"/>
    <property type="match status" value="1"/>
</dbReference>
<dbReference type="Gene3D" id="1.10.10.10">
    <property type="entry name" value="Winged helix-like DNA-binding domain superfamily/Winged helix DNA-binding domain"/>
    <property type="match status" value="1"/>
</dbReference>
<gene>
    <name evidence="7" type="ORF">M9Y10_038361</name>
</gene>
<keyword evidence="4" id="KW-0539">Nucleus</keyword>
<evidence type="ECO:0000256" key="1">
    <source>
        <dbReference type="ARBA" id="ARBA00005251"/>
    </source>
</evidence>
<sequence length="406" mass="46392">MASIGHENIKNNQKPLSLTKLSSKIFAIMQTQQKTTFSEVADIILNENREQVTEERTLRRRVYDVLNVLCAANMITKDEKKIYFHPPEMLGKSIAYTDAYKQTQDRVAMKQSELIEKVRQLLFFKLLINRNKNNQRGNLTIQLPTILMGFSNVSNGSISKSLDGKSLVVSSTSPPQFFSPLNVYEAIGFSPEEKSAVIRSIKPLASLEYILVPVREANICNNATIHTNLQDYEKEESSLYMENSVFYITYQDFAFSKIELNGWPFRMKSVQVFGRKRTATAIAYCKEGTGLIKLNGTPIDQLASQTLQAKLLEPLKLIGEDKWRQLDIRLRVHGGGHVSQIYAIRQAVSKAVVAYYQKYVDEQAKDEIKKILLEYDRTLLVADPRRMEPKKFGGQGARVRRQMSYR</sequence>
<dbReference type="Proteomes" id="UP001470230">
    <property type="component" value="Unassembled WGS sequence"/>
</dbReference>
<evidence type="ECO:0000313" key="8">
    <source>
        <dbReference type="Proteomes" id="UP001470230"/>
    </source>
</evidence>
<comment type="subcellular location">
    <subcellularLocation>
        <location evidence="4">Nucleus</location>
    </subcellularLocation>
</comment>
<reference evidence="7 8" key="1">
    <citation type="submission" date="2024-04" db="EMBL/GenBank/DDBJ databases">
        <title>Tritrichomonas musculus Genome.</title>
        <authorList>
            <person name="Alves-Ferreira E."/>
            <person name="Grigg M."/>
            <person name="Lorenzi H."/>
            <person name="Galac M."/>
        </authorList>
    </citation>
    <scope>NUCLEOTIDE SEQUENCE [LARGE SCALE GENOMIC DNA]</scope>
    <source>
        <strain evidence="7 8">EAF2021</strain>
    </source>
</reference>
<dbReference type="SMART" id="SM01372">
    <property type="entry name" value="E2F_TDP"/>
    <property type="match status" value="1"/>
</dbReference>
<keyword evidence="8" id="KW-1185">Reference proteome</keyword>
<comment type="caution">
    <text evidence="7">The sequence shown here is derived from an EMBL/GenBank/DDBJ whole genome shotgun (WGS) entry which is preliminary data.</text>
</comment>
<evidence type="ECO:0000313" key="7">
    <source>
        <dbReference type="EMBL" id="KAK8887323.1"/>
    </source>
</evidence>
<dbReference type="PANTHER" id="PTHR21569:SF16">
    <property type="entry name" value="RIBOSOMAL PROTEIN S16"/>
    <property type="match status" value="1"/>
</dbReference>
<dbReference type="Pfam" id="PF02319">
    <property type="entry name" value="WHD_E2F_TDP"/>
    <property type="match status" value="1"/>
</dbReference>
<dbReference type="EMBL" id="JAPFFF010000006">
    <property type="protein sequence ID" value="KAK8887323.1"/>
    <property type="molecule type" value="Genomic_DNA"/>
</dbReference>
<protein>
    <submittedName>
        <fullName evidence="7">40S ribosomal protein S16</fullName>
    </submittedName>
</protein>
<dbReference type="InterPro" id="IPR038168">
    <property type="entry name" value="TF_DP_C_sf"/>
</dbReference>
<dbReference type="Gene3D" id="1.20.140.80">
    <property type="entry name" value="Transcription factor DP"/>
    <property type="match status" value="1"/>
</dbReference>
<dbReference type="InterPro" id="IPR014721">
    <property type="entry name" value="Ribsml_uS5_D2-typ_fold_subgr"/>
</dbReference>
<dbReference type="SUPFAM" id="SSF46785">
    <property type="entry name" value="Winged helix' DNA-binding domain"/>
    <property type="match status" value="1"/>
</dbReference>
<dbReference type="Gene3D" id="3.30.230.10">
    <property type="match status" value="1"/>
</dbReference>
<dbReference type="InterPro" id="IPR020568">
    <property type="entry name" value="Ribosomal_Su5_D2-typ_SF"/>
</dbReference>
<dbReference type="SUPFAM" id="SSF54211">
    <property type="entry name" value="Ribosomal protein S5 domain 2-like"/>
    <property type="match status" value="1"/>
</dbReference>
<dbReference type="Pfam" id="PF00380">
    <property type="entry name" value="Ribosomal_S9"/>
    <property type="match status" value="1"/>
</dbReference>
<evidence type="ECO:0000259" key="6">
    <source>
        <dbReference type="SMART" id="SM01372"/>
    </source>
</evidence>
<keyword evidence="4" id="KW-0804">Transcription</keyword>
<accession>A0ABR2K8Y2</accession>
<dbReference type="GO" id="GO:0005840">
    <property type="term" value="C:ribosome"/>
    <property type="evidence" value="ECO:0007669"/>
    <property type="project" value="UniProtKB-KW"/>
</dbReference>
<evidence type="ECO:0000256" key="2">
    <source>
        <dbReference type="ARBA" id="ARBA00022980"/>
    </source>
</evidence>
<proteinExistence type="inferred from homology"/>
<evidence type="ECO:0000256" key="5">
    <source>
        <dbReference type="RuleBase" id="RU003815"/>
    </source>
</evidence>
<organism evidence="7 8">
    <name type="scientific">Tritrichomonas musculus</name>
    <dbReference type="NCBI Taxonomy" id="1915356"/>
    <lineage>
        <taxon>Eukaryota</taxon>
        <taxon>Metamonada</taxon>
        <taxon>Parabasalia</taxon>
        <taxon>Tritrichomonadida</taxon>
        <taxon>Tritrichomonadidae</taxon>
        <taxon>Tritrichomonas</taxon>
    </lineage>
</organism>
<evidence type="ECO:0000256" key="4">
    <source>
        <dbReference type="RuleBase" id="RU003796"/>
    </source>
</evidence>
<keyword evidence="4" id="KW-0805">Transcription regulation</keyword>
<dbReference type="PANTHER" id="PTHR21569">
    <property type="entry name" value="RIBOSOMAL PROTEIN S9"/>
    <property type="match status" value="1"/>
</dbReference>
<keyword evidence="3 5" id="KW-0687">Ribonucleoprotein</keyword>
<dbReference type="InterPro" id="IPR020574">
    <property type="entry name" value="Ribosomal_uS9_CS"/>
</dbReference>
<comment type="similarity">
    <text evidence="4">Belongs to the E2F/DP family.</text>
</comment>
<dbReference type="InterPro" id="IPR003316">
    <property type="entry name" value="E2F_WHTH_DNA-bd_dom"/>
</dbReference>
<dbReference type="InterPro" id="IPR036390">
    <property type="entry name" value="WH_DNA-bd_sf"/>
</dbReference>
<comment type="similarity">
    <text evidence="1 5">Belongs to the universal ribosomal protein uS9 family.</text>
</comment>
<dbReference type="InterPro" id="IPR036388">
    <property type="entry name" value="WH-like_DNA-bd_sf"/>
</dbReference>
<keyword evidence="4" id="KW-0238">DNA-binding</keyword>
<feature type="domain" description="E2F/DP family winged-helix DNA-binding" evidence="6">
    <location>
        <begin position="13"/>
        <end position="86"/>
    </location>
</feature>
<keyword evidence="2 5" id="KW-0689">Ribosomal protein</keyword>
<dbReference type="InterPro" id="IPR000754">
    <property type="entry name" value="Ribosomal_uS9"/>
</dbReference>